<dbReference type="AlphaFoldDB" id="A0A9W4T7V1"/>
<dbReference type="Proteomes" id="UP001153678">
    <property type="component" value="Unassembled WGS sequence"/>
</dbReference>
<keyword evidence="2" id="KW-1185">Reference proteome</keyword>
<reference evidence="1" key="1">
    <citation type="submission" date="2022-08" db="EMBL/GenBank/DDBJ databases">
        <authorList>
            <person name="Kallberg Y."/>
            <person name="Tangrot J."/>
            <person name="Rosling A."/>
        </authorList>
    </citation>
    <scope>NUCLEOTIDE SEQUENCE</scope>
    <source>
        <strain evidence="1">Wild A</strain>
    </source>
</reference>
<evidence type="ECO:0000313" key="2">
    <source>
        <dbReference type="Proteomes" id="UP001153678"/>
    </source>
</evidence>
<name>A0A9W4T7V1_9GLOM</name>
<protein>
    <submittedName>
        <fullName evidence="1">4858_t:CDS:1</fullName>
    </submittedName>
</protein>
<sequence length="53" mass="6182">QPYPLKDDDEELLQCIREIKRQLGNMRSVLADSNKAIRCEYISAILYARSILQ</sequence>
<dbReference type="OrthoDB" id="2432732at2759"/>
<comment type="caution">
    <text evidence="1">The sequence shown here is derived from an EMBL/GenBank/DDBJ whole genome shotgun (WGS) entry which is preliminary data.</text>
</comment>
<dbReference type="EMBL" id="CAMKVN010014467">
    <property type="protein sequence ID" value="CAI2196544.1"/>
    <property type="molecule type" value="Genomic_DNA"/>
</dbReference>
<organism evidence="1 2">
    <name type="scientific">Funneliformis geosporum</name>
    <dbReference type="NCBI Taxonomy" id="1117311"/>
    <lineage>
        <taxon>Eukaryota</taxon>
        <taxon>Fungi</taxon>
        <taxon>Fungi incertae sedis</taxon>
        <taxon>Mucoromycota</taxon>
        <taxon>Glomeromycotina</taxon>
        <taxon>Glomeromycetes</taxon>
        <taxon>Glomerales</taxon>
        <taxon>Glomeraceae</taxon>
        <taxon>Funneliformis</taxon>
    </lineage>
</organism>
<evidence type="ECO:0000313" key="1">
    <source>
        <dbReference type="EMBL" id="CAI2196544.1"/>
    </source>
</evidence>
<feature type="non-terminal residue" evidence="1">
    <location>
        <position position="1"/>
    </location>
</feature>
<accession>A0A9W4T7V1</accession>
<proteinExistence type="predicted"/>
<feature type="non-terminal residue" evidence="1">
    <location>
        <position position="53"/>
    </location>
</feature>
<gene>
    <name evidence="1" type="ORF">FWILDA_LOCUS17633</name>
</gene>